<dbReference type="InterPro" id="IPR013149">
    <property type="entry name" value="ADH-like_C"/>
</dbReference>
<dbReference type="NCBIfam" id="TIGR02819">
    <property type="entry name" value="fdhA_non_GSH"/>
    <property type="match status" value="1"/>
</dbReference>
<name>A0A501X4G9_9GAMM</name>
<keyword evidence="6" id="KW-0520">NAD</keyword>
<evidence type="ECO:0000313" key="10">
    <source>
        <dbReference type="EMBL" id="TPE55339.1"/>
    </source>
</evidence>
<dbReference type="GO" id="GO:0018467">
    <property type="term" value="F:formaldehyde dehydrogenase (NAD+) activity"/>
    <property type="evidence" value="ECO:0007669"/>
    <property type="project" value="UniProtKB-EC"/>
</dbReference>
<dbReference type="EMBL" id="VFRR01000002">
    <property type="protein sequence ID" value="TPE55339.1"/>
    <property type="molecule type" value="Genomic_DNA"/>
</dbReference>
<sequence>MSNKTNRGVVYQGPGKVEVQAIAYPELALGNRKCDHGVILQVITTNICGSDQHMVRGRTTAPEGLVLGHEITGLVIETGRDVEFIKVGDVVSVPFNIACGRCRNCKEGKTGICLNVNPARPGAAYGYVDMGGWVGGQAEYVMVPYADFNLLKFPDSEQAMEKIQDLTLLSDILPTGFHGCVTAGVGPGSTVYIAGAGPVGLAAAASAHLLGAACVIVGDMISDRLEQARSFGCETIDLREEGSMEDKLEAILGDREVDCFVDCVGFEAHACGCNSHVEAPATVLNSAMTITRAGGQIGIPGLYVTEDPGAVDENAKQGALSMRFGLGWAKSHSFHTGQCPVMKYHRALMQAILFDKLEIAKAVNVQMIGLDQAPEGYADFDGGAAKKFVIDPHNMVKA</sequence>
<dbReference type="RefSeq" id="WP_140587002.1">
    <property type="nucleotide sequence ID" value="NZ_VFRR01000002.1"/>
</dbReference>
<dbReference type="Pfam" id="PF00107">
    <property type="entry name" value="ADH_zinc_N"/>
    <property type="match status" value="1"/>
</dbReference>
<evidence type="ECO:0000259" key="8">
    <source>
        <dbReference type="Pfam" id="PF00107"/>
    </source>
</evidence>
<keyword evidence="3 7" id="KW-0479">Metal-binding</keyword>
<dbReference type="SUPFAM" id="SSF50129">
    <property type="entry name" value="GroES-like"/>
    <property type="match status" value="1"/>
</dbReference>
<dbReference type="PANTHER" id="PTHR42813:SF3">
    <property type="entry name" value="GLUTATHIONE-INDEPENDENT FORMALDEHYDE DEHYDROGENASE"/>
    <property type="match status" value="1"/>
</dbReference>
<dbReference type="Gene3D" id="3.40.50.720">
    <property type="entry name" value="NAD(P)-binding Rossmann-like Domain"/>
    <property type="match status" value="1"/>
</dbReference>
<keyword evidence="5 10" id="KW-0560">Oxidoreductase</keyword>
<gene>
    <name evidence="10" type="primary">fdhA</name>
    <name evidence="10" type="ORF">FJM67_01995</name>
</gene>
<evidence type="ECO:0000256" key="5">
    <source>
        <dbReference type="ARBA" id="ARBA00023002"/>
    </source>
</evidence>
<evidence type="ECO:0000256" key="2">
    <source>
        <dbReference type="ARBA" id="ARBA00008072"/>
    </source>
</evidence>
<evidence type="ECO:0000259" key="9">
    <source>
        <dbReference type="Pfam" id="PF08240"/>
    </source>
</evidence>
<dbReference type="InterPro" id="IPR011032">
    <property type="entry name" value="GroES-like_sf"/>
</dbReference>
<dbReference type="AlphaFoldDB" id="A0A501X4G9"/>
<dbReference type="GO" id="GO:0008270">
    <property type="term" value="F:zinc ion binding"/>
    <property type="evidence" value="ECO:0007669"/>
    <property type="project" value="InterPro"/>
</dbReference>
<dbReference type="SUPFAM" id="SSF51735">
    <property type="entry name" value="NAD(P)-binding Rossmann-fold domains"/>
    <property type="match status" value="1"/>
</dbReference>
<evidence type="ECO:0000256" key="4">
    <source>
        <dbReference type="ARBA" id="ARBA00022833"/>
    </source>
</evidence>
<dbReference type="Gene3D" id="3.90.180.10">
    <property type="entry name" value="Medium-chain alcohol dehydrogenases, catalytic domain"/>
    <property type="match status" value="1"/>
</dbReference>
<dbReference type="InterPro" id="IPR014184">
    <property type="entry name" value="HCHO_DH_non_GSH"/>
</dbReference>
<evidence type="ECO:0000256" key="1">
    <source>
        <dbReference type="ARBA" id="ARBA00001947"/>
    </source>
</evidence>
<dbReference type="InterPro" id="IPR002328">
    <property type="entry name" value="ADH_Zn_CS"/>
</dbReference>
<dbReference type="EC" id="1.2.1.46" evidence="10"/>
<evidence type="ECO:0000256" key="3">
    <source>
        <dbReference type="ARBA" id="ARBA00022723"/>
    </source>
</evidence>
<keyword evidence="11" id="KW-1185">Reference proteome</keyword>
<dbReference type="InterPro" id="IPR013154">
    <property type="entry name" value="ADH-like_N"/>
</dbReference>
<dbReference type="CDD" id="cd08282">
    <property type="entry name" value="PFDH_like"/>
    <property type="match status" value="1"/>
</dbReference>
<comment type="caution">
    <text evidence="10">The sequence shown here is derived from an EMBL/GenBank/DDBJ whole genome shotgun (WGS) entry which is preliminary data.</text>
</comment>
<dbReference type="OrthoDB" id="9773078at2"/>
<reference evidence="10 11" key="1">
    <citation type="submission" date="2019-06" db="EMBL/GenBank/DDBJ databases">
        <title>A novel bacterium of genus Marinomonas, isolated from coastal sand.</title>
        <authorList>
            <person name="Huang H."/>
            <person name="Mo K."/>
            <person name="Hu Y."/>
        </authorList>
    </citation>
    <scope>NUCLEOTIDE SEQUENCE [LARGE SCALE GENOMIC DNA]</scope>
    <source>
        <strain evidence="10 11">HB171799</strain>
    </source>
</reference>
<evidence type="ECO:0000256" key="6">
    <source>
        <dbReference type="ARBA" id="ARBA00023027"/>
    </source>
</evidence>
<protein>
    <submittedName>
        <fullName evidence="10">Formaldehyde dehydrogenase, glutathione-independent</fullName>
        <ecNumber evidence="10">1.2.1.46</ecNumber>
    </submittedName>
</protein>
<comment type="cofactor">
    <cofactor evidence="1 7">
        <name>Zn(2+)</name>
        <dbReference type="ChEBI" id="CHEBI:29105"/>
    </cofactor>
</comment>
<accession>A0A501X4G9</accession>
<feature type="domain" description="Alcohol dehydrogenase-like C-terminal" evidence="8">
    <location>
        <begin position="198"/>
        <end position="266"/>
    </location>
</feature>
<evidence type="ECO:0000313" key="11">
    <source>
        <dbReference type="Proteomes" id="UP000315901"/>
    </source>
</evidence>
<dbReference type="PROSITE" id="PS00059">
    <property type="entry name" value="ADH_ZINC"/>
    <property type="match status" value="1"/>
</dbReference>
<dbReference type="PANTHER" id="PTHR42813">
    <property type="entry name" value="ZINC-TYPE ALCOHOL DEHYDROGENASE-LIKE"/>
    <property type="match status" value="1"/>
</dbReference>
<organism evidence="10 11">
    <name type="scientific">Maribrevibacterium harenarium</name>
    <dbReference type="NCBI Taxonomy" id="2589817"/>
    <lineage>
        <taxon>Bacteria</taxon>
        <taxon>Pseudomonadati</taxon>
        <taxon>Pseudomonadota</taxon>
        <taxon>Gammaproteobacteria</taxon>
        <taxon>Oceanospirillales</taxon>
        <taxon>Oceanospirillaceae</taxon>
        <taxon>Maribrevibacterium</taxon>
    </lineage>
</organism>
<proteinExistence type="inferred from homology"/>
<comment type="similarity">
    <text evidence="2 7">Belongs to the zinc-containing alcohol dehydrogenase family.</text>
</comment>
<dbReference type="Pfam" id="PF08240">
    <property type="entry name" value="ADH_N"/>
    <property type="match status" value="1"/>
</dbReference>
<dbReference type="InterPro" id="IPR036291">
    <property type="entry name" value="NAD(P)-bd_dom_sf"/>
</dbReference>
<evidence type="ECO:0000256" key="7">
    <source>
        <dbReference type="RuleBase" id="RU361277"/>
    </source>
</evidence>
<feature type="domain" description="Alcohol dehydrogenase-like N-terminal" evidence="9">
    <location>
        <begin position="36"/>
        <end position="154"/>
    </location>
</feature>
<dbReference type="Proteomes" id="UP000315901">
    <property type="component" value="Unassembled WGS sequence"/>
</dbReference>
<keyword evidence="4 7" id="KW-0862">Zinc</keyword>